<dbReference type="NCBIfam" id="TIGR00417">
    <property type="entry name" value="speE"/>
    <property type="match status" value="1"/>
</dbReference>
<dbReference type="InterPro" id="IPR030374">
    <property type="entry name" value="PABS"/>
</dbReference>
<keyword evidence="3 4" id="KW-0620">Polyamine biosynthesis</keyword>
<comment type="caution">
    <text evidence="4">Lacks conserved residue(s) required for the propagation of feature annotation.</text>
</comment>
<organism evidence="9 10">
    <name type="scientific">Caldibacillus thermoamylovorans</name>
    <dbReference type="NCBI Taxonomy" id="35841"/>
    <lineage>
        <taxon>Bacteria</taxon>
        <taxon>Bacillati</taxon>
        <taxon>Bacillota</taxon>
        <taxon>Bacilli</taxon>
        <taxon>Bacillales</taxon>
        <taxon>Bacillaceae</taxon>
        <taxon>Caldibacillus</taxon>
    </lineage>
</organism>
<dbReference type="InterPro" id="IPR030373">
    <property type="entry name" value="PABS_CS"/>
</dbReference>
<dbReference type="InterPro" id="IPR037163">
    <property type="entry name" value="Spermidine_synt_N_sf"/>
</dbReference>
<proteinExistence type="inferred from homology"/>
<comment type="subunit">
    <text evidence="4">Homodimer or homotetramer.</text>
</comment>
<dbReference type="Proteomes" id="UP000040576">
    <property type="component" value="Unassembled WGS sequence"/>
</dbReference>
<dbReference type="SUPFAM" id="SSF53335">
    <property type="entry name" value="S-adenosyl-L-methionine-dependent methyltransferases"/>
    <property type="match status" value="1"/>
</dbReference>
<dbReference type="UniPathway" id="UPA00248">
    <property type="reaction ID" value="UER00314"/>
</dbReference>
<dbReference type="PANTHER" id="PTHR11558">
    <property type="entry name" value="SPERMIDINE/SPERMINE SYNTHASE"/>
    <property type="match status" value="1"/>
</dbReference>
<feature type="binding site" evidence="4">
    <location>
        <position position="61"/>
    </location>
    <ligand>
        <name>spermidine</name>
        <dbReference type="ChEBI" id="CHEBI:57834"/>
    </ligand>
</feature>
<dbReference type="RefSeq" id="WP_034770423.1">
    <property type="nucleotide sequence ID" value="NZ_CCRF01000060.1"/>
</dbReference>
<dbReference type="NCBIfam" id="NF002010">
    <property type="entry name" value="PRK00811.1"/>
    <property type="match status" value="1"/>
</dbReference>
<dbReference type="GO" id="GO:0008295">
    <property type="term" value="P:spermidine biosynthetic process"/>
    <property type="evidence" value="ECO:0007669"/>
    <property type="project" value="UniProtKB-UniRule"/>
</dbReference>
<comment type="similarity">
    <text evidence="1 4 6">Belongs to the spermidine/spermine synthase family.</text>
</comment>
<dbReference type="Pfam" id="PF17284">
    <property type="entry name" value="Spermine_synt_N"/>
    <property type="match status" value="1"/>
</dbReference>
<dbReference type="Gene3D" id="3.40.50.150">
    <property type="entry name" value="Vaccinia Virus protein VP39"/>
    <property type="match status" value="1"/>
</dbReference>
<protein>
    <recommendedName>
        <fullName evidence="4">Polyamine aminopropyltransferase</fullName>
    </recommendedName>
    <alternativeName>
        <fullName evidence="4">Putrescine aminopropyltransferase</fullName>
        <shortName evidence="4">PAPT</shortName>
    </alternativeName>
    <alternativeName>
        <fullName evidence="4">Spermidine synthase</fullName>
        <shortName evidence="4">SPDS</shortName>
        <shortName evidence="4">SPDSY</shortName>
        <ecNumber evidence="4">2.5.1.16</ecNumber>
    </alternativeName>
</protein>
<dbReference type="PROSITE" id="PS01330">
    <property type="entry name" value="PABS_1"/>
    <property type="match status" value="1"/>
</dbReference>
<feature type="active site" description="Proton acceptor" evidence="4 5">
    <location>
        <position position="156"/>
    </location>
</feature>
<comment type="catalytic activity">
    <reaction evidence="4 7">
        <text>S-adenosyl 3-(methylsulfanyl)propylamine + putrescine = S-methyl-5'-thioadenosine + spermidine + H(+)</text>
        <dbReference type="Rhea" id="RHEA:12721"/>
        <dbReference type="ChEBI" id="CHEBI:15378"/>
        <dbReference type="ChEBI" id="CHEBI:17509"/>
        <dbReference type="ChEBI" id="CHEBI:57443"/>
        <dbReference type="ChEBI" id="CHEBI:57834"/>
        <dbReference type="ChEBI" id="CHEBI:326268"/>
        <dbReference type="EC" id="2.5.1.16"/>
    </reaction>
</comment>
<evidence type="ECO:0000313" key="9">
    <source>
        <dbReference type="EMBL" id="CEE01722.1"/>
    </source>
</evidence>
<dbReference type="EC" id="2.5.1.16" evidence="4"/>
<evidence type="ECO:0000256" key="6">
    <source>
        <dbReference type="RuleBase" id="RU003836"/>
    </source>
</evidence>
<evidence type="ECO:0000256" key="7">
    <source>
        <dbReference type="RuleBase" id="RU003837"/>
    </source>
</evidence>
<evidence type="ECO:0000256" key="2">
    <source>
        <dbReference type="ARBA" id="ARBA00022679"/>
    </source>
</evidence>
<feature type="binding site" evidence="4">
    <location>
        <position position="85"/>
    </location>
    <ligand>
        <name>spermidine</name>
        <dbReference type="ChEBI" id="CHEBI:57834"/>
    </ligand>
</feature>
<keyword evidence="2 4" id="KW-0808">Transferase</keyword>
<dbReference type="InterPro" id="IPR035246">
    <property type="entry name" value="Spermidine_synt_N"/>
</dbReference>
<feature type="binding site" evidence="4">
    <location>
        <position position="30"/>
    </location>
    <ligand>
        <name>S-methyl-5'-thioadenosine</name>
        <dbReference type="ChEBI" id="CHEBI:17509"/>
    </ligand>
</feature>
<dbReference type="AlphaFoldDB" id="A0A090IVK2"/>
<gene>
    <name evidence="9" type="primary">speE1</name>
    <name evidence="4" type="synonym">speE</name>
    <name evidence="9" type="ORF">BT1A1_1900</name>
</gene>
<dbReference type="PANTHER" id="PTHR11558:SF11">
    <property type="entry name" value="SPERMIDINE SYNTHASE"/>
    <property type="match status" value="1"/>
</dbReference>
<accession>A0A090IVK2</accession>
<feature type="binding site" evidence="4">
    <location>
        <begin position="137"/>
        <end position="138"/>
    </location>
    <ligand>
        <name>S-methyl-5'-thioadenosine</name>
        <dbReference type="ChEBI" id="CHEBI:17509"/>
    </ligand>
</feature>
<evidence type="ECO:0000259" key="8">
    <source>
        <dbReference type="PROSITE" id="PS51006"/>
    </source>
</evidence>
<dbReference type="InterPro" id="IPR001045">
    <property type="entry name" value="Spermi_synthase"/>
</dbReference>
<dbReference type="GO" id="GO:0004766">
    <property type="term" value="F:spermidine synthase activity"/>
    <property type="evidence" value="ECO:0007669"/>
    <property type="project" value="UniProtKB-UniRule"/>
</dbReference>
<name>A0A090IVK2_9BACI</name>
<comment type="function">
    <text evidence="4">Catalyzes the irreversible transfer of a propylamine group from the amino donor S-adenosylmethioninamine (decarboxy-AdoMet) to putrescine (1,4-diaminobutane) to yield spermidine.</text>
</comment>
<dbReference type="PROSITE" id="PS51006">
    <property type="entry name" value="PABS_2"/>
    <property type="match status" value="1"/>
</dbReference>
<feature type="domain" description="PABS" evidence="8">
    <location>
        <begin position="1"/>
        <end position="238"/>
    </location>
</feature>
<evidence type="ECO:0000313" key="10">
    <source>
        <dbReference type="Proteomes" id="UP000040576"/>
    </source>
</evidence>
<feature type="binding site" evidence="4">
    <location>
        <position position="105"/>
    </location>
    <ligand>
        <name>S-methyl-5'-thioadenosine</name>
        <dbReference type="ChEBI" id="CHEBI:17509"/>
    </ligand>
</feature>
<dbReference type="GO" id="GO:0005829">
    <property type="term" value="C:cytosol"/>
    <property type="evidence" value="ECO:0007669"/>
    <property type="project" value="TreeGrafter"/>
</dbReference>
<sequence length="284" mass="33226">MNWYTESWSDECKFSIAYDEKIYSEKTPFQQIDFYKGKEFGTFFTLDGLMMVNEKDEFIYHEMIVHPAFATNPNIKRVLIIGGGDGGTAREVLRYKSVEEVVMVEIDERVFRLCQKYLPVTAGGIEEEPRMTLKFEDGLAYVKKAPDASFDLILVDSTDPISVGEGLFTIEFYQECYRVLRNDGILINQHESPYFTEYAENMKRAHKKIKHIFPITHVYQYHMPTYPSGHWLFGFASKVYDPLLDLHAEDWKKFKIQTKYYNTELHRGAFCLPNYVREALVDGE</sequence>
<evidence type="ECO:0000256" key="4">
    <source>
        <dbReference type="HAMAP-Rule" id="MF_00198"/>
    </source>
</evidence>
<dbReference type="Pfam" id="PF01564">
    <property type="entry name" value="Spermine_synth"/>
    <property type="match status" value="1"/>
</dbReference>
<evidence type="ECO:0000256" key="3">
    <source>
        <dbReference type="ARBA" id="ARBA00023115"/>
    </source>
</evidence>
<feature type="binding site" evidence="4">
    <location>
        <begin position="156"/>
        <end position="159"/>
    </location>
    <ligand>
        <name>spermidine</name>
        <dbReference type="ChEBI" id="CHEBI:57834"/>
    </ligand>
</feature>
<dbReference type="Gene3D" id="2.30.140.10">
    <property type="entry name" value="Spermidine synthase, tetramerisation domain"/>
    <property type="match status" value="1"/>
</dbReference>
<comment type="pathway">
    <text evidence="4">Amine and polyamine biosynthesis; spermidine biosynthesis; spermidine from putrescine: step 1/1.</text>
</comment>
<keyword evidence="4 7" id="KW-0745">Spermidine biosynthesis</keyword>
<dbReference type="EMBL" id="CCRF01000060">
    <property type="protein sequence ID" value="CEE01722.1"/>
    <property type="molecule type" value="Genomic_DNA"/>
</dbReference>
<reference evidence="9 10" key="1">
    <citation type="submission" date="2014-07" db="EMBL/GenBank/DDBJ databases">
        <authorList>
            <person name="Wibberg Daniel"/>
        </authorList>
    </citation>
    <scope>NUCLEOTIDE SEQUENCE [LARGE SCALE GENOMIC DNA]</scope>
</reference>
<evidence type="ECO:0000256" key="5">
    <source>
        <dbReference type="PROSITE-ProRule" id="PRU00354"/>
    </source>
</evidence>
<dbReference type="CDD" id="cd02440">
    <property type="entry name" value="AdoMet_MTases"/>
    <property type="match status" value="1"/>
</dbReference>
<evidence type="ECO:0000256" key="1">
    <source>
        <dbReference type="ARBA" id="ARBA00007867"/>
    </source>
</evidence>
<dbReference type="InterPro" id="IPR029063">
    <property type="entry name" value="SAM-dependent_MTases_sf"/>
</dbReference>
<dbReference type="HAMAP" id="MF_00198">
    <property type="entry name" value="Spermidine_synth"/>
    <property type="match status" value="1"/>
</dbReference>
<keyword evidence="10" id="KW-1185">Reference proteome</keyword>